<evidence type="ECO:0000313" key="5">
    <source>
        <dbReference type="EMBL" id="SJZ43340.1"/>
    </source>
</evidence>
<dbReference type="Gene3D" id="3.40.50.1580">
    <property type="entry name" value="Nucleoside phosphorylase domain"/>
    <property type="match status" value="1"/>
</dbReference>
<keyword evidence="1 5" id="KW-0808">Transferase</keyword>
<comment type="similarity">
    <text evidence="3">Belongs to the acetyltransferase family. RimJ subfamily.</text>
</comment>
<dbReference type="CDD" id="cd09007">
    <property type="entry name" value="NP-I_spr0068"/>
    <property type="match status" value="1"/>
</dbReference>
<name>A0A1T4KLS1_9FIRM</name>
<keyword evidence="2" id="KW-0012">Acyltransferase</keyword>
<dbReference type="InterPro" id="IPR000182">
    <property type="entry name" value="GNAT_dom"/>
</dbReference>
<sequence>MYVKTLETSRLILRPWNLKDLDDLYEYASMEDVGIHAGWLKHDSIEVSQQILQCFIQSHSEYAIVLKDINKTIGSIGIKNEILEKYKDLDQRAIGYCLSKDYWGQGIMTEAVNRIHQYLFDDVGVDLLWIEHFKGNDRSSRVIIKTGYHYEEDAIFDAVQLDKKIECKRYVMFKEDYLKKNGLRKEFPILEFDSNPNAFINPSIVEEDSKPLSKNLVVCFFQDVLRALLAEGIIELYEMISGENPCPVYRFKDYDCMIMQGAVGGAACGGDLEETIQLGARNIMFCGGAGSLHKDITVGKIVLVDSAIRDEGLSYHYMAPSREVRCNDRVLSFVENQLKEREVSYIKGKVWTTDAFYRETKDKIALRNNENCLMVEMEQAGLFAVTNFRNVNYAALIYGGDDLTSDKWDQRGWKNRSDVRRDLLFLCKDIVLDIDKHYKE</sequence>
<dbReference type="GO" id="GO:0009116">
    <property type="term" value="P:nucleoside metabolic process"/>
    <property type="evidence" value="ECO:0007669"/>
    <property type="project" value="InterPro"/>
</dbReference>
<dbReference type="SUPFAM" id="SSF55729">
    <property type="entry name" value="Acyl-CoA N-acyltransferases (Nat)"/>
    <property type="match status" value="1"/>
</dbReference>
<evidence type="ECO:0000256" key="2">
    <source>
        <dbReference type="ARBA" id="ARBA00023315"/>
    </source>
</evidence>
<dbReference type="GO" id="GO:0005737">
    <property type="term" value="C:cytoplasm"/>
    <property type="evidence" value="ECO:0007669"/>
    <property type="project" value="TreeGrafter"/>
</dbReference>
<dbReference type="InterPro" id="IPR035994">
    <property type="entry name" value="Nucleoside_phosphorylase_sf"/>
</dbReference>
<evidence type="ECO:0000256" key="1">
    <source>
        <dbReference type="ARBA" id="ARBA00022679"/>
    </source>
</evidence>
<dbReference type="InterPro" id="IPR051531">
    <property type="entry name" value="N-acetyltransferase"/>
</dbReference>
<feature type="domain" description="N-acetyltransferase" evidence="4">
    <location>
        <begin position="11"/>
        <end position="166"/>
    </location>
</feature>
<evidence type="ECO:0000259" key="4">
    <source>
        <dbReference type="PROSITE" id="PS51186"/>
    </source>
</evidence>
<dbReference type="EMBL" id="FUWY01000001">
    <property type="protein sequence ID" value="SJZ43340.1"/>
    <property type="molecule type" value="Genomic_DNA"/>
</dbReference>
<dbReference type="PANTHER" id="PTHR43792">
    <property type="entry name" value="GNAT FAMILY, PUTATIVE (AFU_ORTHOLOGUE AFUA_3G00765)-RELATED-RELATED"/>
    <property type="match status" value="1"/>
</dbReference>
<dbReference type="InterPro" id="IPR016181">
    <property type="entry name" value="Acyl_CoA_acyltransferase"/>
</dbReference>
<accession>A0A1T4KLS1</accession>
<evidence type="ECO:0000256" key="3">
    <source>
        <dbReference type="ARBA" id="ARBA00038502"/>
    </source>
</evidence>
<dbReference type="AlphaFoldDB" id="A0A1T4KLS1"/>
<protein>
    <submittedName>
        <fullName evidence="5">Protein N-acetyltransferase, RimJ/RimL family</fullName>
    </submittedName>
</protein>
<dbReference type="Pfam" id="PF01048">
    <property type="entry name" value="PNP_UDP_1"/>
    <property type="match status" value="1"/>
</dbReference>
<dbReference type="PROSITE" id="PS51186">
    <property type="entry name" value="GNAT"/>
    <property type="match status" value="1"/>
</dbReference>
<dbReference type="PANTHER" id="PTHR43792:SF8">
    <property type="entry name" value="[RIBOSOMAL PROTEIN US5]-ALANINE N-ACETYLTRANSFERASE"/>
    <property type="match status" value="1"/>
</dbReference>
<organism evidence="5 6">
    <name type="scientific">Anaerorhabdus furcosa</name>
    <dbReference type="NCBI Taxonomy" id="118967"/>
    <lineage>
        <taxon>Bacteria</taxon>
        <taxon>Bacillati</taxon>
        <taxon>Bacillota</taxon>
        <taxon>Erysipelotrichia</taxon>
        <taxon>Erysipelotrichales</taxon>
        <taxon>Erysipelotrichaceae</taxon>
        <taxon>Anaerorhabdus</taxon>
    </lineage>
</organism>
<dbReference type="Gene3D" id="3.40.630.30">
    <property type="match status" value="1"/>
</dbReference>
<dbReference type="InterPro" id="IPR000845">
    <property type="entry name" value="Nucleoside_phosphorylase_d"/>
</dbReference>
<dbReference type="STRING" id="118967.SAMN02745191_0603"/>
<dbReference type="SUPFAM" id="SSF53167">
    <property type="entry name" value="Purine and uridine phosphorylases"/>
    <property type="match status" value="1"/>
</dbReference>
<dbReference type="Proteomes" id="UP000243297">
    <property type="component" value="Unassembled WGS sequence"/>
</dbReference>
<dbReference type="Pfam" id="PF13302">
    <property type="entry name" value="Acetyltransf_3"/>
    <property type="match status" value="1"/>
</dbReference>
<evidence type="ECO:0000313" key="6">
    <source>
        <dbReference type="Proteomes" id="UP000243297"/>
    </source>
</evidence>
<keyword evidence="6" id="KW-1185">Reference proteome</keyword>
<proteinExistence type="inferred from homology"/>
<dbReference type="GO" id="GO:0008999">
    <property type="term" value="F:protein-N-terminal-alanine acetyltransferase activity"/>
    <property type="evidence" value="ECO:0007669"/>
    <property type="project" value="TreeGrafter"/>
</dbReference>
<gene>
    <name evidence="5" type="ORF">SAMN02745191_0603</name>
</gene>
<reference evidence="6" key="1">
    <citation type="submission" date="2017-02" db="EMBL/GenBank/DDBJ databases">
        <authorList>
            <person name="Varghese N."/>
            <person name="Submissions S."/>
        </authorList>
    </citation>
    <scope>NUCLEOTIDE SEQUENCE [LARGE SCALE GENOMIC DNA]</scope>
    <source>
        <strain evidence="6">ATCC 25662</strain>
    </source>
</reference>